<feature type="transmembrane region" description="Helical" evidence="6">
    <location>
        <begin position="174"/>
        <end position="192"/>
    </location>
</feature>
<accession>A0ABD1XT92</accession>
<evidence type="ECO:0000313" key="8">
    <source>
        <dbReference type="Proteomes" id="UP001605036"/>
    </source>
</evidence>
<proteinExistence type="inferred from homology"/>
<evidence type="ECO:0000313" key="7">
    <source>
        <dbReference type="EMBL" id="KAL2612165.1"/>
    </source>
</evidence>
<dbReference type="InterPro" id="IPR007248">
    <property type="entry name" value="Mpv17_PMP22"/>
</dbReference>
<evidence type="ECO:0000256" key="6">
    <source>
        <dbReference type="RuleBase" id="RU363053"/>
    </source>
</evidence>
<dbReference type="Proteomes" id="UP001605036">
    <property type="component" value="Unassembled WGS sequence"/>
</dbReference>
<evidence type="ECO:0000256" key="3">
    <source>
        <dbReference type="ARBA" id="ARBA00022692"/>
    </source>
</evidence>
<evidence type="ECO:0000256" key="5">
    <source>
        <dbReference type="ARBA" id="ARBA00023136"/>
    </source>
</evidence>
<sequence length="204" mass="23179">MRITGVPTVCLTSVEMADVLQQGWQKYLYALQHYPLPTKAITAGVLAGSSDVLAQKLAGAKSLEFRRPFFLALYGLLYGGPFGHFFHKLMDRIYAGRRDGKTVLKKVLTEQLTSGPWNNFVILCYLGLVLERRPWSAVKSRIRSDYPFLQLNSWKFWPIVSLLNYRFAPPQLRVLVHNLAAVCWGTFLIFMSKTRQAPALKKAV</sequence>
<keyword evidence="3 6" id="KW-0812">Transmembrane</keyword>
<dbReference type="PANTHER" id="PTHR11266:SF46">
    <property type="entry name" value="OS08G0566900 PROTEIN"/>
    <property type="match status" value="1"/>
</dbReference>
<keyword evidence="4 6" id="KW-1133">Transmembrane helix</keyword>
<dbReference type="Pfam" id="PF04117">
    <property type="entry name" value="Mpv17_PMP22"/>
    <property type="match status" value="1"/>
</dbReference>
<keyword evidence="5 6" id="KW-0472">Membrane</keyword>
<reference evidence="7 8" key="1">
    <citation type="submission" date="2024-09" db="EMBL/GenBank/DDBJ databases">
        <title>Chromosome-scale assembly of Riccia fluitans.</title>
        <authorList>
            <person name="Paukszto L."/>
            <person name="Sawicki J."/>
            <person name="Karawczyk K."/>
            <person name="Piernik-Szablinska J."/>
            <person name="Szczecinska M."/>
            <person name="Mazdziarz M."/>
        </authorList>
    </citation>
    <scope>NUCLEOTIDE SEQUENCE [LARGE SCALE GENOMIC DNA]</scope>
    <source>
        <strain evidence="7">Rf_01</strain>
        <tissue evidence="7">Aerial parts of the thallus</tissue>
    </source>
</reference>
<comment type="subcellular location">
    <subcellularLocation>
        <location evidence="1">Membrane</location>
        <topology evidence="1">Multi-pass membrane protein</topology>
    </subcellularLocation>
</comment>
<dbReference type="EMBL" id="JBHFFA010000007">
    <property type="protein sequence ID" value="KAL2612165.1"/>
    <property type="molecule type" value="Genomic_DNA"/>
</dbReference>
<dbReference type="GO" id="GO:0016020">
    <property type="term" value="C:membrane"/>
    <property type="evidence" value="ECO:0007669"/>
    <property type="project" value="UniProtKB-SubCell"/>
</dbReference>
<comment type="caution">
    <text evidence="7">The sequence shown here is derived from an EMBL/GenBank/DDBJ whole genome shotgun (WGS) entry which is preliminary data.</text>
</comment>
<dbReference type="AlphaFoldDB" id="A0ABD1XT92"/>
<keyword evidence="8" id="KW-1185">Reference proteome</keyword>
<evidence type="ECO:0008006" key="9">
    <source>
        <dbReference type="Google" id="ProtNLM"/>
    </source>
</evidence>
<evidence type="ECO:0000256" key="4">
    <source>
        <dbReference type="ARBA" id="ARBA00022989"/>
    </source>
</evidence>
<feature type="transmembrane region" description="Helical" evidence="6">
    <location>
        <begin position="69"/>
        <end position="87"/>
    </location>
</feature>
<comment type="similarity">
    <text evidence="2 6">Belongs to the peroxisomal membrane protein PXMP2/4 family.</text>
</comment>
<gene>
    <name evidence="7" type="ORF">R1flu_023857</name>
</gene>
<evidence type="ECO:0000256" key="2">
    <source>
        <dbReference type="ARBA" id="ARBA00006824"/>
    </source>
</evidence>
<name>A0ABD1XT92_9MARC</name>
<dbReference type="PANTHER" id="PTHR11266">
    <property type="entry name" value="PEROXISOMAL MEMBRANE PROTEIN 2, PXMP2 MPV17"/>
    <property type="match status" value="1"/>
</dbReference>
<feature type="transmembrane region" description="Helical" evidence="6">
    <location>
        <begin position="114"/>
        <end position="130"/>
    </location>
</feature>
<organism evidence="7 8">
    <name type="scientific">Riccia fluitans</name>
    <dbReference type="NCBI Taxonomy" id="41844"/>
    <lineage>
        <taxon>Eukaryota</taxon>
        <taxon>Viridiplantae</taxon>
        <taxon>Streptophyta</taxon>
        <taxon>Embryophyta</taxon>
        <taxon>Marchantiophyta</taxon>
        <taxon>Marchantiopsida</taxon>
        <taxon>Marchantiidae</taxon>
        <taxon>Marchantiales</taxon>
        <taxon>Ricciaceae</taxon>
        <taxon>Riccia</taxon>
    </lineage>
</organism>
<protein>
    <recommendedName>
        <fullName evidence="9">Peroxisomal membrane protein PMP22</fullName>
    </recommendedName>
</protein>
<evidence type="ECO:0000256" key="1">
    <source>
        <dbReference type="ARBA" id="ARBA00004141"/>
    </source>
</evidence>